<organism evidence="1">
    <name type="scientific">Picea abies</name>
    <name type="common">Norway spruce</name>
    <name type="synonym">Picea excelsa</name>
    <dbReference type="NCBI Taxonomy" id="3329"/>
    <lineage>
        <taxon>Eukaryota</taxon>
        <taxon>Viridiplantae</taxon>
        <taxon>Streptophyta</taxon>
        <taxon>Embryophyta</taxon>
        <taxon>Tracheophyta</taxon>
        <taxon>Spermatophyta</taxon>
        <taxon>Pinopsida</taxon>
        <taxon>Pinidae</taxon>
        <taxon>Conifers I</taxon>
        <taxon>Pinales</taxon>
        <taxon>Pinaceae</taxon>
        <taxon>Picea</taxon>
    </lineage>
</organism>
<keyword evidence="1" id="KW-0934">Plastid</keyword>
<geneLocation type="chloroplast" evidence="1"/>
<evidence type="ECO:0000313" key="1">
    <source>
        <dbReference type="EMBL" id="AAC95508.1"/>
    </source>
</evidence>
<dbReference type="AlphaFoldDB" id="O62962"/>
<protein>
    <submittedName>
        <fullName evidence="1">Orf34b</fullName>
    </submittedName>
</protein>
<sequence>MFAVILHPSSHSINNGYVQFSCIQQELNPRVHQL</sequence>
<proteinExistence type="predicted"/>
<dbReference type="EMBL" id="U92462">
    <property type="protein sequence ID" value="AAC95508.1"/>
    <property type="molecule type" value="Genomic_DNA"/>
</dbReference>
<keyword evidence="1" id="KW-0150">Chloroplast</keyword>
<accession>O62962</accession>
<reference evidence="1" key="1">
    <citation type="submission" date="1997-03" db="EMBL/GenBank/DDBJ databases">
        <title>Characterisation of a Norway spruce chloroplast DNA clone: complete nucleotide sequences of rpl23, rpl2, rps19, rpl22, rps3, trn I, pseudo-ndhC and a residual inverted repeat B.</title>
        <authorList>
            <person name="Kluemper S."/>
            <person name="Kanka S."/>
            <person name="Riesner D."/>
            <person name="Etscheid M."/>
        </authorList>
    </citation>
    <scope>NUCLEOTIDE SEQUENCE</scope>
</reference>
<name>O62962_PICAB</name>